<dbReference type="RefSeq" id="WP_260591964.1">
    <property type="nucleotide sequence ID" value="NZ_CP104003.1"/>
</dbReference>
<evidence type="ECO:0000256" key="1">
    <source>
        <dbReference type="SAM" id="MobiDB-lite"/>
    </source>
</evidence>
<proteinExistence type="predicted"/>
<reference evidence="2" key="1">
    <citation type="submission" date="2022-09" db="EMBL/GenBank/DDBJ databases">
        <title>Diverse halophilic archaea isolated from saline environments.</title>
        <authorList>
            <person name="Cui H.-L."/>
        </authorList>
    </citation>
    <scope>NUCLEOTIDE SEQUENCE</scope>
    <source>
        <strain evidence="2">ZS-35-S2</strain>
    </source>
</reference>
<name>A0A9E7U9L7_9EURY</name>
<sequence length="79" mass="9165">MEWHVVDDGEERIEWERRDRFVRVVCRATTSGEWAVTLDALEQAPEGQDYARETHPTREAAEERAAAWREAYAGEDEDG</sequence>
<dbReference type="Proteomes" id="UP001057580">
    <property type="component" value="Chromosome"/>
</dbReference>
<dbReference type="AlphaFoldDB" id="A0A9E7U9L7"/>
<evidence type="ECO:0000313" key="2">
    <source>
        <dbReference type="EMBL" id="UWM52969.1"/>
    </source>
</evidence>
<accession>A0A9E7U9L7</accession>
<feature type="compositionally biased region" description="Basic and acidic residues" evidence="1">
    <location>
        <begin position="49"/>
        <end position="66"/>
    </location>
</feature>
<dbReference type="EMBL" id="CP104003">
    <property type="protein sequence ID" value="UWM52969.1"/>
    <property type="molecule type" value="Genomic_DNA"/>
</dbReference>
<keyword evidence="3" id="KW-1185">Reference proteome</keyword>
<organism evidence="2 3">
    <name type="scientific">Salinirubellus salinus</name>
    <dbReference type="NCBI Taxonomy" id="1364945"/>
    <lineage>
        <taxon>Archaea</taxon>
        <taxon>Methanobacteriati</taxon>
        <taxon>Methanobacteriota</taxon>
        <taxon>Stenosarchaea group</taxon>
        <taxon>Halobacteria</taxon>
        <taxon>Halobacteriales</taxon>
        <taxon>Natronomonadaceae</taxon>
        <taxon>Salinirubellus</taxon>
    </lineage>
</organism>
<dbReference type="GeneID" id="74943256"/>
<dbReference type="KEGG" id="ssai:N0B31_12500"/>
<dbReference type="Pfam" id="PF24399">
    <property type="entry name" value="DUF7543"/>
    <property type="match status" value="1"/>
</dbReference>
<evidence type="ECO:0000313" key="3">
    <source>
        <dbReference type="Proteomes" id="UP001057580"/>
    </source>
</evidence>
<dbReference type="InterPro" id="IPR055965">
    <property type="entry name" value="DUF7543"/>
</dbReference>
<gene>
    <name evidence="2" type="ORF">N0B31_12500</name>
</gene>
<protein>
    <submittedName>
        <fullName evidence="2">Uncharacterized protein</fullName>
    </submittedName>
</protein>
<feature type="region of interest" description="Disordered" evidence="1">
    <location>
        <begin position="45"/>
        <end position="66"/>
    </location>
</feature>